<evidence type="ECO:0000313" key="5">
    <source>
        <dbReference type="EMBL" id="CAB5046942.1"/>
    </source>
</evidence>
<feature type="transmembrane region" description="Helical" evidence="1">
    <location>
        <begin position="12"/>
        <end position="30"/>
    </location>
</feature>
<keyword evidence="1" id="KW-0472">Membrane</keyword>
<keyword evidence="1" id="KW-1133">Transmembrane helix</keyword>
<evidence type="ECO:0000313" key="2">
    <source>
        <dbReference type="EMBL" id="CAB4780808.1"/>
    </source>
</evidence>
<evidence type="ECO:0000313" key="4">
    <source>
        <dbReference type="EMBL" id="CAB4985467.1"/>
    </source>
</evidence>
<proteinExistence type="predicted"/>
<accession>A0A6J7BEM8</accession>
<feature type="transmembrane region" description="Helical" evidence="1">
    <location>
        <begin position="57"/>
        <end position="75"/>
    </location>
</feature>
<protein>
    <submittedName>
        <fullName evidence="3">Unannotated protein</fullName>
    </submittedName>
</protein>
<dbReference type="EMBL" id="CAEZZR010000119">
    <property type="protein sequence ID" value="CAB4780808.1"/>
    <property type="molecule type" value="Genomic_DNA"/>
</dbReference>
<sequence>MEKWNAYSKTVKATVFLWLVIDITVIWQIVVNHEDRSIPGAKYCFRFGACVAQSQKFLWEIVVFVILNLLMYAAWKMVHKQTKDEENTDVK</sequence>
<dbReference type="AlphaFoldDB" id="A0A6J7BEM8"/>
<dbReference type="EMBL" id="CAFBQK010000015">
    <property type="protein sequence ID" value="CAB5046942.1"/>
    <property type="molecule type" value="Genomic_DNA"/>
</dbReference>
<dbReference type="EMBL" id="CAFBOJ010000116">
    <property type="protein sequence ID" value="CAB4985467.1"/>
    <property type="molecule type" value="Genomic_DNA"/>
</dbReference>
<evidence type="ECO:0000256" key="1">
    <source>
        <dbReference type="SAM" id="Phobius"/>
    </source>
</evidence>
<dbReference type="EMBL" id="CAFBRB010000188">
    <property type="protein sequence ID" value="CAB5077626.1"/>
    <property type="molecule type" value="Genomic_DNA"/>
</dbReference>
<evidence type="ECO:0000313" key="6">
    <source>
        <dbReference type="EMBL" id="CAB5077626.1"/>
    </source>
</evidence>
<reference evidence="3" key="1">
    <citation type="submission" date="2020-05" db="EMBL/GenBank/DDBJ databases">
        <authorList>
            <person name="Chiriac C."/>
            <person name="Salcher M."/>
            <person name="Ghai R."/>
            <person name="Kavagutti S V."/>
        </authorList>
    </citation>
    <scope>NUCLEOTIDE SEQUENCE</scope>
</reference>
<gene>
    <name evidence="2" type="ORF">UFOPK2907_01147</name>
    <name evidence="3" type="ORF">UFOPK3241_00962</name>
    <name evidence="4" type="ORF">UFOPK3937_00989</name>
    <name evidence="5" type="ORF">UFOPK4265_00211</name>
    <name evidence="6" type="ORF">UFOPK4401_01289</name>
</gene>
<name>A0A6J7BEM8_9ZZZZ</name>
<dbReference type="EMBL" id="CAFAZX010000055">
    <property type="protein sequence ID" value="CAB4843976.1"/>
    <property type="molecule type" value="Genomic_DNA"/>
</dbReference>
<evidence type="ECO:0000313" key="3">
    <source>
        <dbReference type="EMBL" id="CAB4843976.1"/>
    </source>
</evidence>
<keyword evidence="1" id="KW-0812">Transmembrane</keyword>
<organism evidence="3">
    <name type="scientific">freshwater metagenome</name>
    <dbReference type="NCBI Taxonomy" id="449393"/>
    <lineage>
        <taxon>unclassified sequences</taxon>
        <taxon>metagenomes</taxon>
        <taxon>ecological metagenomes</taxon>
    </lineage>
</organism>